<feature type="transmembrane region" description="Helical" evidence="1">
    <location>
        <begin position="97"/>
        <end position="116"/>
    </location>
</feature>
<dbReference type="RefSeq" id="WP_354221300.1">
    <property type="nucleotide sequence ID" value="NZ_JBEPMX010000013.1"/>
</dbReference>
<feature type="transmembrane region" description="Helical" evidence="1">
    <location>
        <begin position="242"/>
        <end position="260"/>
    </location>
</feature>
<name>A0ABV2L063_9BACI</name>
<accession>A0ABV2L063</accession>
<feature type="domain" description="Nucleoside transporter/FeoB GTPase Gate" evidence="2">
    <location>
        <begin position="140"/>
        <end position="238"/>
    </location>
</feature>
<evidence type="ECO:0000259" key="2">
    <source>
        <dbReference type="Pfam" id="PF07670"/>
    </source>
</evidence>
<organism evidence="3 4">
    <name type="scientific">Alkalibacillus flavidus</name>
    <dbReference type="NCBI Taxonomy" id="546021"/>
    <lineage>
        <taxon>Bacteria</taxon>
        <taxon>Bacillati</taxon>
        <taxon>Bacillota</taxon>
        <taxon>Bacilli</taxon>
        <taxon>Bacillales</taxon>
        <taxon>Bacillaceae</taxon>
        <taxon>Alkalibacillus</taxon>
    </lineage>
</organism>
<dbReference type="InterPro" id="IPR011642">
    <property type="entry name" value="Gate_dom"/>
</dbReference>
<dbReference type="Pfam" id="PF07670">
    <property type="entry name" value="Gate"/>
    <property type="match status" value="1"/>
</dbReference>
<dbReference type="Proteomes" id="UP001549167">
    <property type="component" value="Unassembled WGS sequence"/>
</dbReference>
<proteinExistence type="predicted"/>
<dbReference type="EMBL" id="JBEPMX010000013">
    <property type="protein sequence ID" value="MET3684190.1"/>
    <property type="molecule type" value="Genomic_DNA"/>
</dbReference>
<feature type="transmembrane region" description="Helical" evidence="1">
    <location>
        <begin position="431"/>
        <end position="452"/>
    </location>
</feature>
<feature type="transmembrane region" description="Helical" evidence="1">
    <location>
        <begin position="50"/>
        <end position="76"/>
    </location>
</feature>
<feature type="transmembrane region" description="Helical" evidence="1">
    <location>
        <begin position="374"/>
        <end position="392"/>
    </location>
</feature>
<feature type="transmembrane region" description="Helical" evidence="1">
    <location>
        <begin position="320"/>
        <end position="341"/>
    </location>
</feature>
<gene>
    <name evidence="3" type="ORF">ABID56_002316</name>
</gene>
<evidence type="ECO:0000256" key="1">
    <source>
        <dbReference type="SAM" id="Phobius"/>
    </source>
</evidence>
<keyword evidence="1" id="KW-0812">Transmembrane</keyword>
<reference evidence="3 4" key="1">
    <citation type="submission" date="2024-06" db="EMBL/GenBank/DDBJ databases">
        <title>Genomic Encyclopedia of Type Strains, Phase IV (KMG-IV): sequencing the most valuable type-strain genomes for metagenomic binning, comparative biology and taxonomic classification.</title>
        <authorList>
            <person name="Goeker M."/>
        </authorList>
    </citation>
    <scope>NUCLEOTIDE SEQUENCE [LARGE SCALE GENOMIC DNA]</scope>
    <source>
        <strain evidence="3 4">DSM 23520</strain>
    </source>
</reference>
<keyword evidence="4" id="KW-1185">Reference proteome</keyword>
<keyword evidence="1" id="KW-0472">Membrane</keyword>
<comment type="caution">
    <text evidence="3">The sequence shown here is derived from an EMBL/GenBank/DDBJ whole genome shotgun (WGS) entry which is preliminary data.</text>
</comment>
<feature type="transmembrane region" description="Helical" evidence="1">
    <location>
        <begin position="136"/>
        <end position="159"/>
    </location>
</feature>
<keyword evidence="1" id="KW-1133">Transmembrane helix</keyword>
<evidence type="ECO:0000313" key="4">
    <source>
        <dbReference type="Proteomes" id="UP001549167"/>
    </source>
</evidence>
<feature type="transmembrane region" description="Helical" evidence="1">
    <location>
        <begin position="12"/>
        <end position="30"/>
    </location>
</feature>
<evidence type="ECO:0000313" key="3">
    <source>
        <dbReference type="EMBL" id="MET3684190.1"/>
    </source>
</evidence>
<sequence length="453" mass="49712">MTHSNAISIKYHLKFLILSIIGIFLFMTPIQYKEQTSIPVAILAEELELVLGFMAPILVLVIISLSAIGSLMATMMPQSQESQQESLFQTLFHVSPVWLIIRLIGMVIAFMTYFQLGWSGIYNGENGGLLLSDGGLLPFLLTVFLFAGLLLPLLLNFGLMELIGSLFTKVMRPLFKLPGRSTVDNLTSWFGDGTVGVLLTNQQYEQGYYTKREAAVIGTTFSVVSITFTISIIQQVGLMDMFLPLYGTIFLAGFIAALVMPRIPPLSRIPDDMYSGQSSSLDESTPDGYNMFTWGYKQAIERAKQSPGIKGYFSVATKNVLDMWVGVLPIVMAIGTIGLVVANTTPVFTWLGMPFVPLLELMQIPEAKAASETILIGFTDMFLPALLIESVASDMTRFVVAALSVTQLIYLSEVGGVLLASNVPLNFGRLVVIFLLRTIITLPVIVAMAHLLF</sequence>
<protein>
    <submittedName>
        <fullName evidence="3">Nucleoside recognition membrane protein YjiH</fullName>
    </submittedName>
</protein>
<feature type="transmembrane region" description="Helical" evidence="1">
    <location>
        <begin position="214"/>
        <end position="236"/>
    </location>
</feature>
<feature type="transmembrane region" description="Helical" evidence="1">
    <location>
        <begin position="398"/>
        <end position="419"/>
    </location>
</feature>